<dbReference type="PRINTS" id="PR00463">
    <property type="entry name" value="EP450I"/>
</dbReference>
<dbReference type="Gene3D" id="1.10.630.10">
    <property type="entry name" value="Cytochrome P450"/>
    <property type="match status" value="1"/>
</dbReference>
<name>A0A2S2QD38_9HEMI</name>
<sequence>MFNRHCILFLRNNTKNKFMSSIIKDYTNESKKDIPIVKGLPVVGTIFSILLAGGGRKLHEYIDKRHQQYGSVFREKLGPLDAVWISDPLDMKLLFAQEGKYPQHMLPEAWLLYNDTYGQQRGLYFMDGKEWWKYRQILNKIMLKDFNINLIKSYNTVTNDLFTEWENYNGQVIPNLIADLYKLSISFMVAHLVGRAYDECKMHVSNDVNCLAQSIQKVFQCTVKFTVIPAKTAKLLKLNIWNDFVCAVDSSIDSASNLVSKLLSYSGGDGLLNSISNTHDIPIDMIKRLIVDFIIAAGDTTAYSTQWALYTLGLEKSTQNNLRKCLLDTDFLECDLLNNILKEVLRMYPLAPFIVRISPNDVYLKNHIIPANNLIIMSMFTSCRNRKYFQCPNEFKPDRWNRQLNNKYYGVIEPFATLPYGFGTRSCIGQKMANTQMCFTIAECIKRYEIKTINPVKIVLDLITVPDSCVNIKIHKVK</sequence>
<dbReference type="AlphaFoldDB" id="A0A2S2QD38"/>
<proteinExistence type="inferred from homology"/>
<feature type="binding site" description="axial binding residue" evidence="8">
    <location>
        <position position="427"/>
    </location>
    <ligand>
        <name>heme</name>
        <dbReference type="ChEBI" id="CHEBI:30413"/>
    </ligand>
    <ligandPart>
        <name>Fe</name>
        <dbReference type="ChEBI" id="CHEBI:18248"/>
    </ligandPart>
</feature>
<dbReference type="Pfam" id="PF00067">
    <property type="entry name" value="p450"/>
    <property type="match status" value="1"/>
</dbReference>
<organism evidence="9">
    <name type="scientific">Sipha flava</name>
    <name type="common">yellow sugarcane aphid</name>
    <dbReference type="NCBI Taxonomy" id="143950"/>
    <lineage>
        <taxon>Eukaryota</taxon>
        <taxon>Metazoa</taxon>
        <taxon>Ecdysozoa</taxon>
        <taxon>Arthropoda</taxon>
        <taxon>Hexapoda</taxon>
        <taxon>Insecta</taxon>
        <taxon>Pterygota</taxon>
        <taxon>Neoptera</taxon>
        <taxon>Paraneoptera</taxon>
        <taxon>Hemiptera</taxon>
        <taxon>Sternorrhyncha</taxon>
        <taxon>Aphidomorpha</taxon>
        <taxon>Aphidoidea</taxon>
        <taxon>Aphididae</taxon>
        <taxon>Sipha</taxon>
    </lineage>
</organism>
<evidence type="ECO:0000256" key="7">
    <source>
        <dbReference type="ARBA" id="ARBA00023033"/>
    </source>
</evidence>
<evidence type="ECO:0000256" key="2">
    <source>
        <dbReference type="ARBA" id="ARBA00010617"/>
    </source>
</evidence>
<dbReference type="GO" id="GO:0016705">
    <property type="term" value="F:oxidoreductase activity, acting on paired donors, with incorporation or reduction of molecular oxygen"/>
    <property type="evidence" value="ECO:0007669"/>
    <property type="project" value="InterPro"/>
</dbReference>
<dbReference type="PANTHER" id="PTHR24279:SF120">
    <property type="entry name" value="CYTOCHROME P450"/>
    <property type="match status" value="1"/>
</dbReference>
<evidence type="ECO:0000313" key="10">
    <source>
        <dbReference type="Proteomes" id="UP000694846"/>
    </source>
</evidence>
<comment type="cofactor">
    <cofactor evidence="1 8">
        <name>heme</name>
        <dbReference type="ChEBI" id="CHEBI:30413"/>
    </cofactor>
</comment>
<keyword evidence="3 8" id="KW-0349">Heme</keyword>
<comment type="similarity">
    <text evidence="2">Belongs to the cytochrome P450 family.</text>
</comment>
<dbReference type="RefSeq" id="XP_025424783.1">
    <property type="nucleotide sequence ID" value="XM_025568998.1"/>
</dbReference>
<dbReference type="InterPro" id="IPR002401">
    <property type="entry name" value="Cyt_P450_E_grp-I"/>
</dbReference>
<dbReference type="GO" id="GO:0005506">
    <property type="term" value="F:iron ion binding"/>
    <property type="evidence" value="ECO:0007669"/>
    <property type="project" value="InterPro"/>
</dbReference>
<keyword evidence="7" id="KW-0503">Monooxygenase</keyword>
<dbReference type="EMBL" id="GGMS01006436">
    <property type="protein sequence ID" value="MBY75639.1"/>
    <property type="molecule type" value="Transcribed_RNA"/>
</dbReference>
<evidence type="ECO:0000256" key="8">
    <source>
        <dbReference type="PIRSR" id="PIRSR602401-1"/>
    </source>
</evidence>
<dbReference type="InterPro" id="IPR050479">
    <property type="entry name" value="CYP11_CYP27_families"/>
</dbReference>
<protein>
    <submittedName>
        <fullName evidence="9 11">Cytochrome p450</fullName>
    </submittedName>
</protein>
<keyword evidence="10" id="KW-1185">Reference proteome</keyword>
<evidence type="ECO:0000256" key="4">
    <source>
        <dbReference type="ARBA" id="ARBA00022723"/>
    </source>
</evidence>
<reference evidence="11" key="2">
    <citation type="submission" date="2025-04" db="UniProtKB">
        <authorList>
            <consortium name="RefSeq"/>
        </authorList>
    </citation>
    <scope>IDENTIFICATION</scope>
    <source>
        <tissue evidence="11">Whole body</tissue>
    </source>
</reference>
<dbReference type="PANTHER" id="PTHR24279">
    <property type="entry name" value="CYTOCHROME P450"/>
    <property type="match status" value="1"/>
</dbReference>
<evidence type="ECO:0000256" key="3">
    <source>
        <dbReference type="ARBA" id="ARBA00022617"/>
    </source>
</evidence>
<dbReference type="InterPro" id="IPR036396">
    <property type="entry name" value="Cyt_P450_sf"/>
</dbReference>
<dbReference type="CDD" id="cd11054">
    <property type="entry name" value="CYP24A1-like"/>
    <property type="match status" value="1"/>
</dbReference>
<evidence type="ECO:0000256" key="1">
    <source>
        <dbReference type="ARBA" id="ARBA00001971"/>
    </source>
</evidence>
<evidence type="ECO:0000256" key="5">
    <source>
        <dbReference type="ARBA" id="ARBA00023002"/>
    </source>
</evidence>
<dbReference type="GO" id="GO:0004497">
    <property type="term" value="F:monooxygenase activity"/>
    <property type="evidence" value="ECO:0007669"/>
    <property type="project" value="UniProtKB-KW"/>
</dbReference>
<reference evidence="9" key="1">
    <citation type="submission" date="2018-04" db="EMBL/GenBank/DDBJ databases">
        <title>Transcriptome assembly of Sipha flava.</title>
        <authorList>
            <person name="Scully E.D."/>
            <person name="Geib S.M."/>
            <person name="Palmer N.A."/>
            <person name="Koch K."/>
            <person name="Bradshaw J."/>
            <person name="Heng-Moss T."/>
            <person name="Sarath G."/>
        </authorList>
    </citation>
    <scope>NUCLEOTIDE SEQUENCE</scope>
</reference>
<gene>
    <name evidence="9" type="primary">sad</name>
    <name evidence="11" type="synonym">LOC112693791</name>
    <name evidence="9" type="ORF">g.81459</name>
</gene>
<evidence type="ECO:0000256" key="6">
    <source>
        <dbReference type="ARBA" id="ARBA00023004"/>
    </source>
</evidence>
<keyword evidence="6 8" id="KW-0408">Iron</keyword>
<dbReference type="InterPro" id="IPR001128">
    <property type="entry name" value="Cyt_P450"/>
</dbReference>
<dbReference type="Proteomes" id="UP000694846">
    <property type="component" value="Unplaced"/>
</dbReference>
<evidence type="ECO:0000313" key="9">
    <source>
        <dbReference type="EMBL" id="MBY75639.1"/>
    </source>
</evidence>
<keyword evidence="5" id="KW-0560">Oxidoreductase</keyword>
<dbReference type="OrthoDB" id="3945418at2759"/>
<accession>A0A2S2QD38</accession>
<evidence type="ECO:0000313" key="11">
    <source>
        <dbReference type="RefSeq" id="XP_025424783.1"/>
    </source>
</evidence>
<dbReference type="GO" id="GO:0020037">
    <property type="term" value="F:heme binding"/>
    <property type="evidence" value="ECO:0007669"/>
    <property type="project" value="InterPro"/>
</dbReference>
<dbReference type="SUPFAM" id="SSF48264">
    <property type="entry name" value="Cytochrome P450"/>
    <property type="match status" value="1"/>
</dbReference>
<dbReference type="PRINTS" id="PR00385">
    <property type="entry name" value="P450"/>
</dbReference>
<keyword evidence="4 8" id="KW-0479">Metal-binding</keyword>